<evidence type="ECO:0008006" key="4">
    <source>
        <dbReference type="Google" id="ProtNLM"/>
    </source>
</evidence>
<keyword evidence="3" id="KW-1185">Reference proteome</keyword>
<dbReference type="AlphaFoldDB" id="A0A9P6ZRQ3"/>
<sequence length="93" mass="10889">MRPIRQLCTAPSLSLWLLLPPFLSTSLDCSFFVQQPCFCITAHLNPPILYNLPLSLYDCPRRYTRQSCRNYRQCLPRTPRRSHCTFPKSQTVL</sequence>
<dbReference type="EMBL" id="JABBWD010000035">
    <property type="protein sequence ID" value="KAG1775266.1"/>
    <property type="molecule type" value="Genomic_DNA"/>
</dbReference>
<proteinExistence type="predicted"/>
<dbReference type="Proteomes" id="UP000714275">
    <property type="component" value="Unassembled WGS sequence"/>
</dbReference>
<protein>
    <recommendedName>
        <fullName evidence="4">Secreted protein</fullName>
    </recommendedName>
</protein>
<gene>
    <name evidence="2" type="ORF">EV702DRAFT_1119750</name>
</gene>
<comment type="caution">
    <text evidence="2">The sequence shown here is derived from an EMBL/GenBank/DDBJ whole genome shotgun (WGS) entry which is preliminary data.</text>
</comment>
<organism evidence="2 3">
    <name type="scientific">Suillus placidus</name>
    <dbReference type="NCBI Taxonomy" id="48579"/>
    <lineage>
        <taxon>Eukaryota</taxon>
        <taxon>Fungi</taxon>
        <taxon>Dikarya</taxon>
        <taxon>Basidiomycota</taxon>
        <taxon>Agaricomycotina</taxon>
        <taxon>Agaricomycetes</taxon>
        <taxon>Agaricomycetidae</taxon>
        <taxon>Boletales</taxon>
        <taxon>Suillineae</taxon>
        <taxon>Suillaceae</taxon>
        <taxon>Suillus</taxon>
    </lineage>
</organism>
<keyword evidence="1" id="KW-0732">Signal</keyword>
<evidence type="ECO:0000256" key="1">
    <source>
        <dbReference type="SAM" id="SignalP"/>
    </source>
</evidence>
<evidence type="ECO:0000313" key="3">
    <source>
        <dbReference type="Proteomes" id="UP000714275"/>
    </source>
</evidence>
<name>A0A9P6ZRQ3_9AGAM</name>
<feature type="signal peptide" evidence="1">
    <location>
        <begin position="1"/>
        <end position="26"/>
    </location>
</feature>
<accession>A0A9P6ZRQ3</accession>
<feature type="chain" id="PRO_5040257911" description="Secreted protein" evidence="1">
    <location>
        <begin position="27"/>
        <end position="93"/>
    </location>
</feature>
<evidence type="ECO:0000313" key="2">
    <source>
        <dbReference type="EMBL" id="KAG1775266.1"/>
    </source>
</evidence>
<reference evidence="2" key="1">
    <citation type="journal article" date="2020" name="New Phytol.">
        <title>Comparative genomics reveals dynamic genome evolution in host specialist ectomycorrhizal fungi.</title>
        <authorList>
            <person name="Lofgren L.A."/>
            <person name="Nguyen N.H."/>
            <person name="Vilgalys R."/>
            <person name="Ruytinx J."/>
            <person name="Liao H.L."/>
            <person name="Branco S."/>
            <person name="Kuo A."/>
            <person name="LaButti K."/>
            <person name="Lipzen A."/>
            <person name="Andreopoulos W."/>
            <person name="Pangilinan J."/>
            <person name="Riley R."/>
            <person name="Hundley H."/>
            <person name="Na H."/>
            <person name="Barry K."/>
            <person name="Grigoriev I.V."/>
            <person name="Stajich J.E."/>
            <person name="Kennedy P.G."/>
        </authorList>
    </citation>
    <scope>NUCLEOTIDE SEQUENCE</scope>
    <source>
        <strain evidence="2">DOB743</strain>
    </source>
</reference>